<dbReference type="Pfam" id="PF11614">
    <property type="entry name" value="FixG_C"/>
    <property type="match status" value="1"/>
</dbReference>
<dbReference type="InterPro" id="IPR051684">
    <property type="entry name" value="Electron_Trans/Redox"/>
</dbReference>
<keyword evidence="7" id="KW-1133">Transmembrane helix</keyword>
<dbReference type="GO" id="GO:0051539">
    <property type="term" value="F:4 iron, 4 sulfur cluster binding"/>
    <property type="evidence" value="ECO:0007669"/>
    <property type="project" value="UniProtKB-KW"/>
</dbReference>
<evidence type="ECO:0000256" key="4">
    <source>
        <dbReference type="ARBA" id="ARBA00022982"/>
    </source>
</evidence>
<dbReference type="PANTHER" id="PTHR30176:SF3">
    <property type="entry name" value="FERREDOXIN-TYPE PROTEIN NAPH"/>
    <property type="match status" value="1"/>
</dbReference>
<dbReference type="InterPro" id="IPR017896">
    <property type="entry name" value="4Fe4S_Fe-S-bd"/>
</dbReference>
<dbReference type="Pfam" id="PF12801">
    <property type="entry name" value="Fer4_5"/>
    <property type="match status" value="1"/>
</dbReference>
<dbReference type="GO" id="GO:0005886">
    <property type="term" value="C:plasma membrane"/>
    <property type="evidence" value="ECO:0007669"/>
    <property type="project" value="TreeGrafter"/>
</dbReference>
<dbReference type="PROSITE" id="PS51379">
    <property type="entry name" value="4FE4S_FER_2"/>
    <property type="match status" value="1"/>
</dbReference>
<organism evidence="9 10">
    <name type="scientific">Laribacter hongkongensis</name>
    <dbReference type="NCBI Taxonomy" id="168471"/>
    <lineage>
        <taxon>Bacteria</taxon>
        <taxon>Pseudomonadati</taxon>
        <taxon>Pseudomonadota</taxon>
        <taxon>Betaproteobacteria</taxon>
        <taxon>Neisseriales</taxon>
        <taxon>Aquaspirillaceae</taxon>
        <taxon>Laribacter</taxon>
    </lineage>
</organism>
<feature type="transmembrane region" description="Helical" evidence="7">
    <location>
        <begin position="159"/>
        <end position="177"/>
    </location>
</feature>
<dbReference type="PROSITE" id="PS00198">
    <property type="entry name" value="4FE4S_FER_1"/>
    <property type="match status" value="1"/>
</dbReference>
<evidence type="ECO:0000256" key="7">
    <source>
        <dbReference type="SAM" id="Phobius"/>
    </source>
</evidence>
<accession>A0A248LJQ8</accession>
<keyword evidence="1" id="KW-0813">Transport</keyword>
<name>A0A248LJQ8_9NEIS</name>
<dbReference type="InterPro" id="IPR032879">
    <property type="entry name" value="FixG_C"/>
</dbReference>
<keyword evidence="7" id="KW-0472">Membrane</keyword>
<dbReference type="PANTHER" id="PTHR30176">
    <property type="entry name" value="FERREDOXIN-TYPE PROTEIN NAPH"/>
    <property type="match status" value="1"/>
</dbReference>
<dbReference type="Proteomes" id="UP000197424">
    <property type="component" value="Chromosome"/>
</dbReference>
<dbReference type="InterPro" id="IPR017900">
    <property type="entry name" value="4Fe4S_Fe_S_CS"/>
</dbReference>
<dbReference type="RefSeq" id="WP_088861040.1">
    <property type="nucleotide sequence ID" value="NZ_CP022115.1"/>
</dbReference>
<keyword evidence="2" id="KW-0004">4Fe-4S</keyword>
<dbReference type="InterPro" id="IPR014116">
    <property type="entry name" value="Cyt_c_oxidase_cbb3_FixG"/>
</dbReference>
<keyword evidence="3" id="KW-0479">Metal-binding</keyword>
<keyword evidence="5" id="KW-0408">Iron</keyword>
<dbReference type="EMBL" id="CP022115">
    <property type="protein sequence ID" value="ASJ24987.1"/>
    <property type="molecule type" value="Genomic_DNA"/>
</dbReference>
<gene>
    <name evidence="9" type="primary">ccoG</name>
    <name evidence="9" type="ORF">LHGZ1_2156</name>
</gene>
<evidence type="ECO:0000256" key="5">
    <source>
        <dbReference type="ARBA" id="ARBA00023004"/>
    </source>
</evidence>
<dbReference type="GO" id="GO:0046872">
    <property type="term" value="F:metal ion binding"/>
    <property type="evidence" value="ECO:0007669"/>
    <property type="project" value="UniProtKB-KW"/>
</dbReference>
<dbReference type="OrthoDB" id="9811700at2"/>
<feature type="domain" description="4Fe-4S ferredoxin-type" evidence="8">
    <location>
        <begin position="251"/>
        <end position="280"/>
    </location>
</feature>
<dbReference type="Gene3D" id="2.60.40.10">
    <property type="entry name" value="Immunoglobulins"/>
    <property type="match status" value="1"/>
</dbReference>
<keyword evidence="7" id="KW-0812">Transmembrane</keyword>
<evidence type="ECO:0000259" key="8">
    <source>
        <dbReference type="PROSITE" id="PS51379"/>
    </source>
</evidence>
<sequence>MGQSIDRLHAARLELYRKKGAIHARAVSGRFNTWRWIMVWITQAVFYGGCWLEWDTNGTVRQAILFDIAHEKLYFFGLVLWPQDALLLALLLVFAAIALFLATALAGRVFCGFACPQTVYTAVFTWIEARVEGDHLARLRLDQAPASGRKLALKSVKHGLWLLLAVWTGITFVGYFTPVRELLPALLAGSAGPWEGFWLVFYSAFLYVQAGLAREAVCQHMCPYARFQGVMVDQATRNAGYDRQRGEPRHVRWQAGEQGSCIDCGICVQACPVGIDIRDGLQYPCINCGLCIDACDGVMNKTGEPVGLIRFMPAREASRQGAQASVLRRPRVVTYACLLLLVAATGGWMLHTRTPVRIDVLRDRGELYRESASGHIENTYTLKVANLDDVPRRFSLQVSGLPGLEIIGPEQVWLAPGSVVPLPVTVSVPADSEASGIRPVVFRIVAGYDPAASAQAASRFVLP</sequence>
<dbReference type="AlphaFoldDB" id="A0A248LJQ8"/>
<keyword evidence="4" id="KW-0249">Electron transport</keyword>
<evidence type="ECO:0000313" key="10">
    <source>
        <dbReference type="Proteomes" id="UP000197424"/>
    </source>
</evidence>
<feature type="transmembrane region" description="Helical" evidence="7">
    <location>
        <begin position="332"/>
        <end position="350"/>
    </location>
</feature>
<reference evidence="10" key="1">
    <citation type="submission" date="2017-06" db="EMBL/GenBank/DDBJ databases">
        <title>Whole genome sequence of Laribacter hongkongensis LHGZ1.</title>
        <authorList>
            <person name="Chen D."/>
            <person name="Wu H."/>
            <person name="Chen J."/>
        </authorList>
    </citation>
    <scope>NUCLEOTIDE SEQUENCE [LARGE SCALE GENOMIC DNA]</scope>
    <source>
        <strain evidence="10">LHGZ1</strain>
    </source>
</reference>
<evidence type="ECO:0000256" key="3">
    <source>
        <dbReference type="ARBA" id="ARBA00022723"/>
    </source>
</evidence>
<evidence type="ECO:0000313" key="9">
    <source>
        <dbReference type="EMBL" id="ASJ24987.1"/>
    </source>
</evidence>
<evidence type="ECO:0000256" key="6">
    <source>
        <dbReference type="ARBA" id="ARBA00023014"/>
    </source>
</evidence>
<evidence type="ECO:0000256" key="2">
    <source>
        <dbReference type="ARBA" id="ARBA00022485"/>
    </source>
</evidence>
<protein>
    <submittedName>
        <fullName evidence="9">Cytochrome c oxidase accessory protein CcoG</fullName>
    </submittedName>
</protein>
<dbReference type="InterPro" id="IPR013783">
    <property type="entry name" value="Ig-like_fold"/>
</dbReference>
<dbReference type="Pfam" id="PF13746">
    <property type="entry name" value="Fer4_18"/>
    <property type="match status" value="1"/>
</dbReference>
<keyword evidence="6" id="KW-0411">Iron-sulfur</keyword>
<dbReference type="NCBIfam" id="TIGR02745">
    <property type="entry name" value="ccoG_rdxA_fixG"/>
    <property type="match status" value="1"/>
</dbReference>
<evidence type="ECO:0000256" key="1">
    <source>
        <dbReference type="ARBA" id="ARBA00022448"/>
    </source>
</evidence>
<proteinExistence type="predicted"/>
<dbReference type="SUPFAM" id="SSF54862">
    <property type="entry name" value="4Fe-4S ferredoxins"/>
    <property type="match status" value="1"/>
</dbReference>
<feature type="transmembrane region" description="Helical" evidence="7">
    <location>
        <begin position="197"/>
        <end position="217"/>
    </location>
</feature>
<feature type="transmembrane region" description="Helical" evidence="7">
    <location>
        <begin position="85"/>
        <end position="106"/>
    </location>
</feature>